<feature type="compositionally biased region" description="Basic residues" evidence="1">
    <location>
        <begin position="1"/>
        <end position="17"/>
    </location>
</feature>
<feature type="compositionally biased region" description="Basic and acidic residues" evidence="1">
    <location>
        <begin position="83"/>
        <end position="100"/>
    </location>
</feature>
<dbReference type="EMBL" id="JH793103">
    <property type="protein sequence ID" value="ELQ34192.1"/>
    <property type="molecule type" value="Genomic_DNA"/>
</dbReference>
<name>A0AA97PGZ2_PYRO3</name>
<sequence length="112" mass="12869">MCRSRTRRSLGRGRKQQRFGDAGKLQQEPWRPEHQPLPRKASSREPIGLSLWPINRKRMRMSKMLPYKPMSRVPVCVAPALRFETESRRPRDGSHARGGDDGMSGNLSVDED</sequence>
<evidence type="ECO:0000256" key="1">
    <source>
        <dbReference type="SAM" id="MobiDB-lite"/>
    </source>
</evidence>
<dbReference type="Proteomes" id="UP000011086">
    <property type="component" value="Unassembled WGS sequence"/>
</dbReference>
<reference evidence="2" key="1">
    <citation type="journal article" date="2012" name="PLoS Genet.">
        <title>Comparative analysis of the genomes of two field isolates of the rice blast fungus Magnaporthe oryzae.</title>
        <authorList>
            <person name="Xue M."/>
            <person name="Yang J."/>
            <person name="Li Z."/>
            <person name="Hu S."/>
            <person name="Yao N."/>
            <person name="Dean R.A."/>
            <person name="Zhao W."/>
            <person name="Shen M."/>
            <person name="Zhang H."/>
            <person name="Li C."/>
            <person name="Liu L."/>
            <person name="Cao L."/>
            <person name="Xu X."/>
            <person name="Xing Y."/>
            <person name="Hsiang T."/>
            <person name="Zhang Z."/>
            <person name="Xu J.R."/>
            <person name="Peng Y.L."/>
        </authorList>
    </citation>
    <scope>NUCLEOTIDE SEQUENCE</scope>
    <source>
        <strain evidence="2">Y34</strain>
    </source>
</reference>
<proteinExistence type="predicted"/>
<accession>A0AA97PGZ2</accession>
<protein>
    <submittedName>
        <fullName evidence="2">Uncharacterized protein</fullName>
    </submittedName>
</protein>
<feature type="region of interest" description="Disordered" evidence="1">
    <location>
        <begin position="82"/>
        <end position="112"/>
    </location>
</feature>
<gene>
    <name evidence="2" type="ORF">OOU_Y34scaffold00790g20</name>
</gene>
<dbReference type="AlphaFoldDB" id="A0AA97PGZ2"/>
<evidence type="ECO:0000313" key="2">
    <source>
        <dbReference type="EMBL" id="ELQ34192.1"/>
    </source>
</evidence>
<organism evidence="2">
    <name type="scientific">Pyricularia oryzae (strain Y34)</name>
    <name type="common">Rice blast fungus</name>
    <name type="synonym">Magnaporthe oryzae</name>
    <dbReference type="NCBI Taxonomy" id="1143189"/>
    <lineage>
        <taxon>Eukaryota</taxon>
        <taxon>Fungi</taxon>
        <taxon>Dikarya</taxon>
        <taxon>Ascomycota</taxon>
        <taxon>Pezizomycotina</taxon>
        <taxon>Sordariomycetes</taxon>
        <taxon>Sordariomycetidae</taxon>
        <taxon>Magnaporthales</taxon>
        <taxon>Pyriculariaceae</taxon>
        <taxon>Pyricularia</taxon>
    </lineage>
</organism>
<feature type="region of interest" description="Disordered" evidence="1">
    <location>
        <begin position="1"/>
        <end position="50"/>
    </location>
</feature>